<evidence type="ECO:0000313" key="3">
    <source>
        <dbReference type="Proteomes" id="UP001498398"/>
    </source>
</evidence>
<name>A0ABR1IL79_9AGAR</name>
<feature type="compositionally biased region" description="Basic and acidic residues" evidence="1">
    <location>
        <begin position="45"/>
        <end position="59"/>
    </location>
</feature>
<feature type="compositionally biased region" description="Acidic residues" evidence="1">
    <location>
        <begin position="60"/>
        <end position="75"/>
    </location>
</feature>
<protein>
    <submittedName>
        <fullName evidence="2">Uncharacterized protein</fullName>
    </submittedName>
</protein>
<keyword evidence="3" id="KW-1185">Reference proteome</keyword>
<comment type="caution">
    <text evidence="2">The sequence shown here is derived from an EMBL/GenBank/DDBJ whole genome shotgun (WGS) entry which is preliminary data.</text>
</comment>
<evidence type="ECO:0000256" key="1">
    <source>
        <dbReference type="SAM" id="MobiDB-lite"/>
    </source>
</evidence>
<dbReference type="Proteomes" id="UP001498398">
    <property type="component" value="Unassembled WGS sequence"/>
</dbReference>
<reference evidence="2 3" key="1">
    <citation type="submission" date="2024-01" db="EMBL/GenBank/DDBJ databases">
        <title>A draft genome for the cacao thread blight pathogen Marasmiellus scandens.</title>
        <authorList>
            <person name="Baruah I.K."/>
            <person name="Leung J."/>
            <person name="Bukari Y."/>
            <person name="Amoako-Attah I."/>
            <person name="Meinhardt L.W."/>
            <person name="Bailey B.A."/>
            <person name="Cohen S.P."/>
        </authorList>
    </citation>
    <scope>NUCLEOTIDE SEQUENCE [LARGE SCALE GENOMIC DNA]</scope>
    <source>
        <strain evidence="2 3">GH-19</strain>
    </source>
</reference>
<sequence>MDTLNRPYRRIITYSRKLRRSGRPLVSENLGHDSASSLQHTISGDVEHISEEKNESKENELEESESEENGLEEENESRNDVSDAQEKLREQLVKALSCPICFQLSMPPCYIVVMLCVVDVYLASASPT</sequence>
<dbReference type="EMBL" id="JBANRG010000118">
    <property type="protein sequence ID" value="KAK7434698.1"/>
    <property type="molecule type" value="Genomic_DNA"/>
</dbReference>
<evidence type="ECO:0000313" key="2">
    <source>
        <dbReference type="EMBL" id="KAK7434698.1"/>
    </source>
</evidence>
<gene>
    <name evidence="2" type="ORF">VKT23_020062</name>
</gene>
<proteinExistence type="predicted"/>
<feature type="region of interest" description="Disordered" evidence="1">
    <location>
        <begin position="23"/>
        <end position="84"/>
    </location>
</feature>
<organism evidence="2 3">
    <name type="scientific">Marasmiellus scandens</name>
    <dbReference type="NCBI Taxonomy" id="2682957"/>
    <lineage>
        <taxon>Eukaryota</taxon>
        <taxon>Fungi</taxon>
        <taxon>Dikarya</taxon>
        <taxon>Basidiomycota</taxon>
        <taxon>Agaricomycotina</taxon>
        <taxon>Agaricomycetes</taxon>
        <taxon>Agaricomycetidae</taxon>
        <taxon>Agaricales</taxon>
        <taxon>Marasmiineae</taxon>
        <taxon>Omphalotaceae</taxon>
        <taxon>Marasmiellus</taxon>
    </lineage>
</organism>
<accession>A0ABR1IL79</accession>